<dbReference type="Pfam" id="PF00535">
    <property type="entry name" value="Glycos_transf_2"/>
    <property type="match status" value="1"/>
</dbReference>
<protein>
    <submittedName>
        <fullName evidence="2">Glycosyltransferase involved in cell wall bisynthesis</fullName>
    </submittedName>
</protein>
<keyword evidence="2" id="KW-0808">Transferase</keyword>
<dbReference type="Gene3D" id="3.90.550.10">
    <property type="entry name" value="Spore Coat Polysaccharide Biosynthesis Protein SpsA, Chain A"/>
    <property type="match status" value="1"/>
</dbReference>
<keyword evidence="3" id="KW-1185">Reference proteome</keyword>
<reference evidence="2 3" key="1">
    <citation type="submission" date="2016-10" db="EMBL/GenBank/DDBJ databases">
        <authorList>
            <person name="de Groot N.N."/>
        </authorList>
    </citation>
    <scope>NUCLEOTIDE SEQUENCE [LARGE SCALE GENOMIC DNA]</scope>
    <source>
        <strain evidence="2 3">743A</strain>
    </source>
</reference>
<organism evidence="2 3">
    <name type="scientific">Anaeromicropila populeti</name>
    <dbReference type="NCBI Taxonomy" id="37658"/>
    <lineage>
        <taxon>Bacteria</taxon>
        <taxon>Bacillati</taxon>
        <taxon>Bacillota</taxon>
        <taxon>Clostridia</taxon>
        <taxon>Lachnospirales</taxon>
        <taxon>Lachnospiraceae</taxon>
        <taxon>Anaeromicropila</taxon>
    </lineage>
</organism>
<dbReference type="AlphaFoldDB" id="A0A1I6L6J5"/>
<dbReference type="STRING" id="37658.SAMN05661086_03088"/>
<accession>A0A1I6L6J5</accession>
<dbReference type="InterPro" id="IPR001173">
    <property type="entry name" value="Glyco_trans_2-like"/>
</dbReference>
<dbReference type="Proteomes" id="UP000199659">
    <property type="component" value="Unassembled WGS sequence"/>
</dbReference>
<dbReference type="PANTHER" id="PTHR43685:SF2">
    <property type="entry name" value="GLYCOSYLTRANSFERASE 2-LIKE DOMAIN-CONTAINING PROTEIN"/>
    <property type="match status" value="1"/>
</dbReference>
<evidence type="ECO:0000313" key="3">
    <source>
        <dbReference type="Proteomes" id="UP000199659"/>
    </source>
</evidence>
<dbReference type="EMBL" id="FOYZ01000014">
    <property type="protein sequence ID" value="SFR99042.1"/>
    <property type="molecule type" value="Genomic_DNA"/>
</dbReference>
<dbReference type="InterPro" id="IPR029044">
    <property type="entry name" value="Nucleotide-diphossugar_trans"/>
</dbReference>
<dbReference type="PANTHER" id="PTHR43685">
    <property type="entry name" value="GLYCOSYLTRANSFERASE"/>
    <property type="match status" value="1"/>
</dbReference>
<sequence length="335" mass="38326">MKEDFKNGTATFVIPHWRCDNEATRIYFDKAINSVKRQTDPNWHIVVIDDCSPCIEAREYAQKLGAENPDQVTVICLEKNMGPGGARNEGIRYAYEHESPFILFLDADDVCDERRLEVVRKHFIENPIVNVVYSTFRVIDEDDQFVKDEDIAPSIYETLEGHKHNVVEGENAWISIATEKNYTNLTSSTAVKTTIAYTTPFPEMVKCSEDAHTWMRYGARRGVFIYDETIPSLYRIPRNTESNSRAIIGNDFCAMKVEVDEDGFMEAMKIAISNGNIDRSEKNELSVLFYIKLAESMIYANRKDIALLQVEKAKKISKELTEKVLKQKKLAIPAI</sequence>
<dbReference type="GO" id="GO:0016740">
    <property type="term" value="F:transferase activity"/>
    <property type="evidence" value="ECO:0007669"/>
    <property type="project" value="UniProtKB-KW"/>
</dbReference>
<evidence type="ECO:0000313" key="2">
    <source>
        <dbReference type="EMBL" id="SFR99042.1"/>
    </source>
</evidence>
<name>A0A1I6L6J5_9FIRM</name>
<evidence type="ECO:0000259" key="1">
    <source>
        <dbReference type="Pfam" id="PF00535"/>
    </source>
</evidence>
<dbReference type="OrthoDB" id="3189257at2"/>
<dbReference type="SUPFAM" id="SSF53448">
    <property type="entry name" value="Nucleotide-diphospho-sugar transferases"/>
    <property type="match status" value="1"/>
</dbReference>
<feature type="domain" description="Glycosyltransferase 2-like" evidence="1">
    <location>
        <begin position="27"/>
        <end position="155"/>
    </location>
</feature>
<dbReference type="InterPro" id="IPR050834">
    <property type="entry name" value="Glycosyltransf_2"/>
</dbReference>
<gene>
    <name evidence="2" type="ORF">SAMN05661086_03088</name>
</gene>
<proteinExistence type="predicted"/>
<dbReference type="CDD" id="cd00761">
    <property type="entry name" value="Glyco_tranf_GTA_type"/>
    <property type="match status" value="1"/>
</dbReference>
<dbReference type="RefSeq" id="WP_092562687.1">
    <property type="nucleotide sequence ID" value="NZ_FOYZ01000014.1"/>
</dbReference>